<evidence type="ECO:0000313" key="3">
    <source>
        <dbReference type="EMBL" id="OAA47829.1"/>
    </source>
</evidence>
<reference evidence="4" key="3">
    <citation type="journal article" date="2019" name="Microbiol. Resour. Announc.">
        <title>Genome Sequence of Metarhizium rileyi, a Microbial Control Agent for Lepidoptera.</title>
        <authorList>
            <person name="Binneck E."/>
            <person name="Lastra C.C.L."/>
            <person name="Sosa-Gomez D.R."/>
        </authorList>
    </citation>
    <scope>NUCLEOTIDE SEQUENCE</scope>
    <source>
        <strain evidence="4">Cep018-CH2</strain>
    </source>
</reference>
<dbReference type="OMA" id="NDAICDR"/>
<dbReference type="Proteomes" id="UP000243498">
    <property type="component" value="Unassembled WGS sequence"/>
</dbReference>
<feature type="compositionally biased region" description="Low complexity" evidence="1">
    <location>
        <begin position="18"/>
        <end position="27"/>
    </location>
</feature>
<feature type="transmembrane region" description="Helical" evidence="2">
    <location>
        <begin position="352"/>
        <end position="372"/>
    </location>
</feature>
<feature type="transmembrane region" description="Helical" evidence="2">
    <location>
        <begin position="237"/>
        <end position="258"/>
    </location>
</feature>
<comment type="caution">
    <text evidence="3">The sequence shown here is derived from an EMBL/GenBank/DDBJ whole genome shotgun (WGS) entry which is preliminary data.</text>
</comment>
<protein>
    <recommendedName>
        <fullName evidence="7">Regulator of phospholipase D SRF1</fullName>
    </recommendedName>
</protein>
<evidence type="ECO:0000256" key="2">
    <source>
        <dbReference type="SAM" id="Phobius"/>
    </source>
</evidence>
<keyword evidence="2" id="KW-1133">Transmembrane helix</keyword>
<sequence length="390" mass="43288">MKGPEPCAAPCSSPPPTAAESSCSEPPTSTRETHIAKTSVANSAADSALRPRPPRSLPPWIDSYEERYGPVSDEQLRLLQPPAHIVQHQTNSSPNPTQRRVSKDGFVAWDDPSLGPAQSARARIPHFLRYGRASMRGRKWDHLRSNEPVIVSNYRPAPNQSATSWHDFLRSSSWGRTPNEESQVVDPRVLDQLQPTFNKETDVQFHHTDPRAKDDQNLATLPMRFWNGIMRYPLSPFLFRLGVMVTSILALGIAAAIYELENNINQGGDAERAQVLVAVVVDCVAIPYIGYMIWDEYTGKPLGLRSAMSKISLILLDLFFIIFKSASTALAFESFIYHSVRQSQLVQLSRALATFQLIGLVSWSMTFTINIFRTVKRLGGGGDDNNDGGG</sequence>
<dbReference type="GO" id="GO:0000324">
    <property type="term" value="C:fungal-type vacuole"/>
    <property type="evidence" value="ECO:0007669"/>
    <property type="project" value="TreeGrafter"/>
</dbReference>
<keyword evidence="2" id="KW-0472">Membrane</keyword>
<evidence type="ECO:0000313" key="5">
    <source>
        <dbReference type="Proteomes" id="UP000243498"/>
    </source>
</evidence>
<keyword evidence="2" id="KW-0812">Transmembrane</keyword>
<organism evidence="3 5">
    <name type="scientific">Metarhizium rileyi (strain RCEF 4871)</name>
    <name type="common">Nomuraea rileyi</name>
    <dbReference type="NCBI Taxonomy" id="1649241"/>
    <lineage>
        <taxon>Eukaryota</taxon>
        <taxon>Fungi</taxon>
        <taxon>Dikarya</taxon>
        <taxon>Ascomycota</taxon>
        <taxon>Pezizomycotina</taxon>
        <taxon>Sordariomycetes</taxon>
        <taxon>Hypocreomycetidae</taxon>
        <taxon>Hypocreales</taxon>
        <taxon>Clavicipitaceae</taxon>
        <taxon>Metarhizium</taxon>
    </lineage>
</organism>
<feature type="transmembrane region" description="Helical" evidence="2">
    <location>
        <begin position="314"/>
        <end position="332"/>
    </location>
</feature>
<evidence type="ECO:0000313" key="4">
    <source>
        <dbReference type="EMBL" id="TWU76402.1"/>
    </source>
</evidence>
<dbReference type="EMBL" id="SBHS01000005">
    <property type="protein sequence ID" value="TWU76402.1"/>
    <property type="molecule type" value="Genomic_DNA"/>
</dbReference>
<name>A0A167HES9_METRR</name>
<evidence type="ECO:0000313" key="6">
    <source>
        <dbReference type="Proteomes" id="UP000317257"/>
    </source>
</evidence>
<dbReference type="PANTHER" id="PTHR36819">
    <property type="entry name" value="REGULATOR OF PHOSPHOLIPASE D SRF1"/>
    <property type="match status" value="1"/>
</dbReference>
<reference evidence="3 5" key="1">
    <citation type="journal article" date="2016" name="Genome Biol. Evol.">
        <title>Divergent and convergent evolution of fungal pathogenicity.</title>
        <authorList>
            <person name="Shang Y."/>
            <person name="Xiao G."/>
            <person name="Zheng P."/>
            <person name="Cen K."/>
            <person name="Zhan S."/>
            <person name="Wang C."/>
        </authorList>
    </citation>
    <scope>NUCLEOTIDE SEQUENCE [LARGE SCALE GENOMIC DNA]</scope>
    <source>
        <strain evidence="3 5">RCEF 4871</strain>
    </source>
</reference>
<evidence type="ECO:0008006" key="7">
    <source>
        <dbReference type="Google" id="ProtNLM"/>
    </source>
</evidence>
<dbReference type="Proteomes" id="UP000317257">
    <property type="component" value="Unassembled WGS sequence"/>
</dbReference>
<feature type="compositionally biased region" description="Low complexity" evidence="1">
    <location>
        <begin position="1"/>
        <end position="11"/>
    </location>
</feature>
<dbReference type="OrthoDB" id="2589563at2759"/>
<accession>A0A5C6GF50</accession>
<dbReference type="InterPro" id="IPR037737">
    <property type="entry name" value="Srf1"/>
</dbReference>
<dbReference type="AlphaFoldDB" id="A0A167HES9"/>
<feature type="transmembrane region" description="Helical" evidence="2">
    <location>
        <begin position="273"/>
        <end position="294"/>
    </location>
</feature>
<evidence type="ECO:0000256" key="1">
    <source>
        <dbReference type="SAM" id="MobiDB-lite"/>
    </source>
</evidence>
<keyword evidence="5" id="KW-1185">Reference proteome</keyword>
<accession>A0A167HES9</accession>
<dbReference type="GO" id="GO:0071944">
    <property type="term" value="C:cell periphery"/>
    <property type="evidence" value="ECO:0007669"/>
    <property type="project" value="TreeGrafter"/>
</dbReference>
<proteinExistence type="predicted"/>
<gene>
    <name evidence="4" type="ORF">ED733_006727</name>
    <name evidence="3" type="ORF">NOR_02319</name>
</gene>
<dbReference type="EMBL" id="AZHC01000005">
    <property type="protein sequence ID" value="OAA47829.1"/>
    <property type="molecule type" value="Genomic_DNA"/>
</dbReference>
<dbReference type="PANTHER" id="PTHR36819:SF1">
    <property type="entry name" value="REGULATOR OF PHOSPHOLIPASE D SRF1"/>
    <property type="match status" value="1"/>
</dbReference>
<feature type="region of interest" description="Disordered" evidence="1">
    <location>
        <begin position="1"/>
        <end position="61"/>
    </location>
</feature>
<reference evidence="6" key="2">
    <citation type="submission" date="2018-12" db="EMBL/GenBank/DDBJ databases">
        <title>The complete genome of Metarhizium rileyi, a key fungal pathogen of Lepidoptera.</title>
        <authorList>
            <person name="Binneck E."/>
            <person name="Lastra C.C.L."/>
            <person name="Sosa-Gomez D.R."/>
        </authorList>
    </citation>
    <scope>NUCLEOTIDE SEQUENCE [LARGE SCALE GENOMIC DNA]</scope>
    <source>
        <strain evidence="6">Cep018-CH2</strain>
    </source>
</reference>